<proteinExistence type="predicted"/>
<accession>A0AAN8RQK3</accession>
<dbReference type="InterPro" id="IPR038883">
    <property type="entry name" value="AN11006-like"/>
</dbReference>
<dbReference type="EMBL" id="JAVHJM010000007">
    <property type="protein sequence ID" value="KAK6510732.1"/>
    <property type="molecule type" value="Genomic_DNA"/>
</dbReference>
<evidence type="ECO:0000313" key="2">
    <source>
        <dbReference type="Proteomes" id="UP001307849"/>
    </source>
</evidence>
<gene>
    <name evidence="1" type="ORF">TWF506_009832</name>
</gene>
<dbReference type="Proteomes" id="UP001307849">
    <property type="component" value="Unassembled WGS sequence"/>
</dbReference>
<sequence>MTPNNFPQPPSTFLLLPREIRDEIFGYLLYCPAPRPMTQPTYPPAHLPTELRYPYHKVRCKNLGLFRVNKQFHEEASEVFYRINVWPIRMVISGSCEETPECFWKVHVTFEAPWEEFAYGVGEGGVGKFYDLERFYRRESSGELEAKEVIMDSKPDLYPAPRYRRLLRRIRVEVIDFRMHGSGGGDYSKRVSNKEEESILIPFMSKMKALLDPAGEEALMNIKLLRDWKAGNGPHDVVTLDTVMPLTKGVWQCYIQTDVDHDGIRTPLKCRILANRGETYRKIVGGKIVEVEEATVVGDCYYAIVGGKVKLVRNGMRYSCCYGCERRELEKKKISLLVSEAVRKTKRGLCMG</sequence>
<reference evidence="1 2" key="1">
    <citation type="submission" date="2019-10" db="EMBL/GenBank/DDBJ databases">
        <authorList>
            <person name="Palmer J.M."/>
        </authorList>
    </citation>
    <scope>NUCLEOTIDE SEQUENCE [LARGE SCALE GENOMIC DNA]</scope>
    <source>
        <strain evidence="1 2">TWF506</strain>
    </source>
</reference>
<name>A0AAN8RQK3_9PEZI</name>
<organism evidence="1 2">
    <name type="scientific">Arthrobotrys conoides</name>
    <dbReference type="NCBI Taxonomy" id="74498"/>
    <lineage>
        <taxon>Eukaryota</taxon>
        <taxon>Fungi</taxon>
        <taxon>Dikarya</taxon>
        <taxon>Ascomycota</taxon>
        <taxon>Pezizomycotina</taxon>
        <taxon>Orbiliomycetes</taxon>
        <taxon>Orbiliales</taxon>
        <taxon>Orbiliaceae</taxon>
        <taxon>Arthrobotrys</taxon>
    </lineage>
</organism>
<keyword evidence="2" id="KW-1185">Reference proteome</keyword>
<evidence type="ECO:0008006" key="3">
    <source>
        <dbReference type="Google" id="ProtNLM"/>
    </source>
</evidence>
<dbReference type="AlphaFoldDB" id="A0AAN8RQK3"/>
<protein>
    <recommendedName>
        <fullName evidence="3">F-box domain-containing protein</fullName>
    </recommendedName>
</protein>
<evidence type="ECO:0000313" key="1">
    <source>
        <dbReference type="EMBL" id="KAK6510732.1"/>
    </source>
</evidence>
<dbReference type="PANTHER" id="PTHR42085:SF2">
    <property type="entry name" value="F-BOX DOMAIN-CONTAINING PROTEIN"/>
    <property type="match status" value="1"/>
</dbReference>
<comment type="caution">
    <text evidence="1">The sequence shown here is derived from an EMBL/GenBank/DDBJ whole genome shotgun (WGS) entry which is preliminary data.</text>
</comment>
<dbReference type="PANTHER" id="PTHR42085">
    <property type="entry name" value="F-BOX DOMAIN-CONTAINING PROTEIN"/>
    <property type="match status" value="1"/>
</dbReference>